<protein>
    <submittedName>
        <fullName evidence="1">Unannotated protein</fullName>
    </submittedName>
</protein>
<evidence type="ECO:0000313" key="1">
    <source>
        <dbReference type="EMBL" id="CAB4557257.1"/>
    </source>
</evidence>
<gene>
    <name evidence="1" type="ORF">UFOPK1591_00468</name>
</gene>
<dbReference type="PANTHER" id="PTHR43736:SF4">
    <property type="entry name" value="SLR1690 PROTEIN"/>
    <property type="match status" value="1"/>
</dbReference>
<dbReference type="EMBL" id="CAEZTD010000024">
    <property type="protein sequence ID" value="CAB4557257.1"/>
    <property type="molecule type" value="Genomic_DNA"/>
</dbReference>
<dbReference type="InterPro" id="IPR036388">
    <property type="entry name" value="WH-like_DNA-bd_sf"/>
</dbReference>
<dbReference type="AlphaFoldDB" id="A0A6J6D0I9"/>
<dbReference type="PANTHER" id="PTHR43736">
    <property type="entry name" value="ADP-RIBOSE PYROPHOSPHATASE"/>
    <property type="match status" value="1"/>
</dbReference>
<dbReference type="InterPro" id="IPR015797">
    <property type="entry name" value="NUDIX_hydrolase-like_dom_sf"/>
</dbReference>
<dbReference type="SUPFAM" id="SSF55811">
    <property type="entry name" value="Nudix"/>
    <property type="match status" value="1"/>
</dbReference>
<sequence length="325" mass="37540">MTSLDGYARPSVAVDPVVLAVYRGELSVVVDTENSTLPRLPGTFVREGETLAQALARGLATKLNIQVERIEQLHVFDQPGRDPRGWVISVAHYALVDESTLDELRPRDVRPVDDLPELDFDHRDMIEMAVQRIRSEYLAEPDPWRVLEHFTLSELRSFHERIDRGTLLRDTFRRIMEPQLIEMTDIAPLSTGGRPSRVWRTPTSDEKHKLRYGNMTERPVRRASRPRSDQLMSPQDFMMEEMMFLDAPRERTASFRPPAPRFTVEFTWSDGESKVHDNLREREAFRLFDNFVFDAKTALTDDVSVRPVSAVMRDDSGEVVRDRAF</sequence>
<dbReference type="Gene3D" id="1.10.10.10">
    <property type="entry name" value="Winged helix-like DNA-binding domain superfamily/Winged helix DNA-binding domain"/>
    <property type="match status" value="1"/>
</dbReference>
<name>A0A6J6D0I9_9ZZZZ</name>
<reference evidence="1" key="1">
    <citation type="submission" date="2020-05" db="EMBL/GenBank/DDBJ databases">
        <authorList>
            <person name="Chiriac C."/>
            <person name="Salcher M."/>
            <person name="Ghai R."/>
            <person name="Kavagutti S V."/>
        </authorList>
    </citation>
    <scope>NUCLEOTIDE SEQUENCE</scope>
</reference>
<accession>A0A6J6D0I9</accession>
<organism evidence="1">
    <name type="scientific">freshwater metagenome</name>
    <dbReference type="NCBI Taxonomy" id="449393"/>
    <lineage>
        <taxon>unclassified sequences</taxon>
        <taxon>metagenomes</taxon>
        <taxon>ecological metagenomes</taxon>
    </lineage>
</organism>
<dbReference type="CDD" id="cd18873">
    <property type="entry name" value="NUDIX_NadM_like"/>
    <property type="match status" value="1"/>
</dbReference>
<proteinExistence type="predicted"/>
<dbReference type="Gene3D" id="3.90.79.10">
    <property type="entry name" value="Nucleoside Triphosphate Pyrophosphohydrolase"/>
    <property type="match status" value="1"/>
</dbReference>